<dbReference type="AlphaFoldDB" id="A0A9N9V337"/>
<keyword evidence="5" id="KW-1185">Reference proteome</keyword>
<protein>
    <recommendedName>
        <fullName evidence="6">SUZ domain-containing protein</fullName>
    </recommendedName>
</protein>
<dbReference type="EMBL" id="CABFNQ020000461">
    <property type="protein sequence ID" value="CAH0016136.1"/>
    <property type="molecule type" value="Genomic_DNA"/>
</dbReference>
<evidence type="ECO:0000259" key="2">
    <source>
        <dbReference type="PROSITE" id="PS51673"/>
    </source>
</evidence>
<dbReference type="PROSITE" id="PS51673">
    <property type="entry name" value="SUZ"/>
    <property type="match status" value="1"/>
</dbReference>
<accession>A0A9N9V337</accession>
<evidence type="ECO:0008006" key="6">
    <source>
        <dbReference type="Google" id="ProtNLM"/>
    </source>
</evidence>
<gene>
    <name evidence="4" type="ORF">CRHIZ90672A_00007315</name>
</gene>
<dbReference type="InterPro" id="IPR024642">
    <property type="entry name" value="SUZ-C"/>
</dbReference>
<name>A0A9N9V337_9HYPO</name>
<dbReference type="InterPro" id="IPR024771">
    <property type="entry name" value="SUZ"/>
</dbReference>
<evidence type="ECO:0000313" key="4">
    <source>
        <dbReference type="EMBL" id="CAH0016136.1"/>
    </source>
</evidence>
<dbReference type="Proteomes" id="UP000696573">
    <property type="component" value="Unassembled WGS sequence"/>
</dbReference>
<feature type="compositionally biased region" description="Basic and acidic residues" evidence="1">
    <location>
        <begin position="137"/>
        <end position="161"/>
    </location>
</feature>
<feature type="domain" description="SUZ-C" evidence="3">
    <location>
        <begin position="235"/>
        <end position="284"/>
    </location>
</feature>
<sequence>MVKKKTIAVPDAWDDDWETQADNGAPLNQDLEPEIEPPRTKAERLAQHVESNRKLWESAASSVANASCPLPNRDTRETFHFLETTNNVPLTSSFKSQVKVLSRKPMIAKRDPATGLSQMTLEDDGDDNTKEAQPTPEEIRAKQKRDREEKQRRYEEARAKIFGESAPSSGNSSPGTVTPPRSDGQQTPRARGRGGSRGGSNIHQRNNDNSRQFEGRRQVQQSMSSRELFDPNYASKPDSPPSQGGSGSGEYSSRMSTSKNEQQAAIRSPRGPDGSGRGGFGFARRGAKET</sequence>
<evidence type="ECO:0000256" key="1">
    <source>
        <dbReference type="SAM" id="MobiDB-lite"/>
    </source>
</evidence>
<feature type="compositionally biased region" description="Polar residues" evidence="1">
    <location>
        <begin position="166"/>
        <end position="176"/>
    </location>
</feature>
<comment type="caution">
    <text evidence="4">The sequence shown here is derived from an EMBL/GenBank/DDBJ whole genome shotgun (WGS) entry which is preliminary data.</text>
</comment>
<evidence type="ECO:0000259" key="3">
    <source>
        <dbReference type="PROSITE" id="PS51938"/>
    </source>
</evidence>
<organism evidence="4 5">
    <name type="scientific">Clonostachys rhizophaga</name>
    <dbReference type="NCBI Taxonomy" id="160324"/>
    <lineage>
        <taxon>Eukaryota</taxon>
        <taxon>Fungi</taxon>
        <taxon>Dikarya</taxon>
        <taxon>Ascomycota</taxon>
        <taxon>Pezizomycotina</taxon>
        <taxon>Sordariomycetes</taxon>
        <taxon>Hypocreomycetidae</taxon>
        <taxon>Hypocreales</taxon>
        <taxon>Bionectriaceae</taxon>
        <taxon>Clonostachys</taxon>
    </lineage>
</organism>
<dbReference type="PROSITE" id="PS51938">
    <property type="entry name" value="SUZ_C"/>
    <property type="match status" value="1"/>
</dbReference>
<feature type="domain" description="SUZ" evidence="2">
    <location>
        <begin position="78"/>
        <end position="166"/>
    </location>
</feature>
<evidence type="ECO:0000313" key="5">
    <source>
        <dbReference type="Proteomes" id="UP000696573"/>
    </source>
</evidence>
<feature type="compositionally biased region" description="Basic and acidic residues" evidence="1">
    <location>
        <begin position="205"/>
        <end position="217"/>
    </location>
</feature>
<dbReference type="OrthoDB" id="5422283at2759"/>
<dbReference type="Pfam" id="PF12752">
    <property type="entry name" value="SUZ"/>
    <property type="match status" value="1"/>
</dbReference>
<feature type="region of interest" description="Disordered" evidence="1">
    <location>
        <begin position="1"/>
        <end position="35"/>
    </location>
</feature>
<reference evidence="4" key="1">
    <citation type="submission" date="2021-10" db="EMBL/GenBank/DDBJ databases">
        <authorList>
            <person name="Piombo E."/>
        </authorList>
    </citation>
    <scope>NUCLEOTIDE SEQUENCE</scope>
</reference>
<feature type="compositionally biased region" description="Low complexity" evidence="1">
    <location>
        <begin position="235"/>
        <end position="258"/>
    </location>
</feature>
<proteinExistence type="predicted"/>
<feature type="region of interest" description="Disordered" evidence="1">
    <location>
        <begin position="102"/>
        <end position="290"/>
    </location>
</feature>